<protein>
    <submittedName>
        <fullName evidence="3">Glutathione S-transferase</fullName>
        <ecNumber evidence="3">2.5.1.18</ecNumber>
    </submittedName>
</protein>
<dbReference type="SFLD" id="SFLDG00358">
    <property type="entry name" value="Main_(cytGST)"/>
    <property type="match status" value="1"/>
</dbReference>
<dbReference type="Proteomes" id="UP001549047">
    <property type="component" value="Unassembled WGS sequence"/>
</dbReference>
<sequence>MKLYFKPGACSMSSRIVLIELGLPFDAIAVDTENGKTETGADYRAINPKGYVPALELADGSILTENAAILPYLAETHPGSALAGARGPLHRAREQAWLSFTSSELHKAFGPYFSGRPLSDGEKEHADRNLARRIGDVEQGLSDGRNFIMGDTFTVADAYLFVVLNWTGFIGFSLDPWPHVGAYLARVAARPATREALRQEGLLSEAPAA</sequence>
<dbReference type="CDD" id="cd03057">
    <property type="entry name" value="GST_N_Beta"/>
    <property type="match status" value="1"/>
</dbReference>
<proteinExistence type="predicted"/>
<dbReference type="Gene3D" id="3.40.30.10">
    <property type="entry name" value="Glutaredoxin"/>
    <property type="match status" value="1"/>
</dbReference>
<gene>
    <name evidence="3" type="ORF">ABID16_003958</name>
</gene>
<comment type="caution">
    <text evidence="3">The sequence shown here is derived from an EMBL/GenBank/DDBJ whole genome shotgun (WGS) entry which is preliminary data.</text>
</comment>
<dbReference type="Gene3D" id="1.20.1050.10">
    <property type="match status" value="1"/>
</dbReference>
<evidence type="ECO:0000259" key="1">
    <source>
        <dbReference type="PROSITE" id="PS50404"/>
    </source>
</evidence>
<dbReference type="InterPro" id="IPR010987">
    <property type="entry name" value="Glutathione-S-Trfase_C-like"/>
</dbReference>
<feature type="domain" description="GST C-terminal" evidence="2">
    <location>
        <begin position="87"/>
        <end position="209"/>
    </location>
</feature>
<dbReference type="Pfam" id="PF13409">
    <property type="entry name" value="GST_N_2"/>
    <property type="match status" value="1"/>
</dbReference>
<dbReference type="SUPFAM" id="SSF52833">
    <property type="entry name" value="Thioredoxin-like"/>
    <property type="match status" value="1"/>
</dbReference>
<dbReference type="InterPro" id="IPR036249">
    <property type="entry name" value="Thioredoxin-like_sf"/>
</dbReference>
<keyword evidence="3" id="KW-0808">Transferase</keyword>
<dbReference type="InterPro" id="IPR004046">
    <property type="entry name" value="GST_C"/>
</dbReference>
<evidence type="ECO:0000259" key="2">
    <source>
        <dbReference type="PROSITE" id="PS50405"/>
    </source>
</evidence>
<evidence type="ECO:0000313" key="4">
    <source>
        <dbReference type="Proteomes" id="UP001549047"/>
    </source>
</evidence>
<evidence type="ECO:0000313" key="3">
    <source>
        <dbReference type="EMBL" id="MET3615611.1"/>
    </source>
</evidence>
<feature type="domain" description="GST N-terminal" evidence="1">
    <location>
        <begin position="1"/>
        <end position="81"/>
    </location>
</feature>
<dbReference type="SFLD" id="SFLDG01150">
    <property type="entry name" value="Main.1:_Beta-like"/>
    <property type="match status" value="1"/>
</dbReference>
<dbReference type="SUPFAM" id="SSF47616">
    <property type="entry name" value="GST C-terminal domain-like"/>
    <property type="match status" value="1"/>
</dbReference>
<dbReference type="GO" id="GO:0004364">
    <property type="term" value="F:glutathione transferase activity"/>
    <property type="evidence" value="ECO:0007669"/>
    <property type="project" value="UniProtKB-EC"/>
</dbReference>
<dbReference type="Pfam" id="PF00043">
    <property type="entry name" value="GST_C"/>
    <property type="match status" value="1"/>
</dbReference>
<dbReference type="InterPro" id="IPR004045">
    <property type="entry name" value="Glutathione_S-Trfase_N"/>
</dbReference>
<dbReference type="RefSeq" id="WP_354558075.1">
    <property type="nucleotide sequence ID" value="NZ_JBEPMB010000008.1"/>
</dbReference>
<dbReference type="PANTHER" id="PTHR44051">
    <property type="entry name" value="GLUTATHIONE S-TRANSFERASE-RELATED"/>
    <property type="match status" value="1"/>
</dbReference>
<dbReference type="EMBL" id="JBEPMB010000008">
    <property type="protein sequence ID" value="MET3615611.1"/>
    <property type="molecule type" value="Genomic_DNA"/>
</dbReference>
<dbReference type="PROSITE" id="PS50405">
    <property type="entry name" value="GST_CTER"/>
    <property type="match status" value="1"/>
</dbReference>
<organism evidence="3 4">
    <name type="scientific">Rhizobium aquaticum</name>
    <dbReference type="NCBI Taxonomy" id="1549636"/>
    <lineage>
        <taxon>Bacteria</taxon>
        <taxon>Pseudomonadati</taxon>
        <taxon>Pseudomonadota</taxon>
        <taxon>Alphaproteobacteria</taxon>
        <taxon>Hyphomicrobiales</taxon>
        <taxon>Rhizobiaceae</taxon>
        <taxon>Rhizobium/Agrobacterium group</taxon>
        <taxon>Rhizobium</taxon>
    </lineage>
</organism>
<keyword evidence="4" id="KW-1185">Reference proteome</keyword>
<dbReference type="InterPro" id="IPR036282">
    <property type="entry name" value="Glutathione-S-Trfase_C_sf"/>
</dbReference>
<dbReference type="PROSITE" id="PS50404">
    <property type="entry name" value="GST_NTER"/>
    <property type="match status" value="1"/>
</dbReference>
<dbReference type="CDD" id="cd03188">
    <property type="entry name" value="GST_C_Beta"/>
    <property type="match status" value="1"/>
</dbReference>
<accession>A0ABV2J5R1</accession>
<reference evidence="3 4" key="1">
    <citation type="submission" date="2024-06" db="EMBL/GenBank/DDBJ databases">
        <title>Genomic Encyclopedia of Type Strains, Phase IV (KMG-IV): sequencing the most valuable type-strain genomes for metagenomic binning, comparative biology and taxonomic classification.</title>
        <authorList>
            <person name="Goeker M."/>
        </authorList>
    </citation>
    <scope>NUCLEOTIDE SEQUENCE [LARGE SCALE GENOMIC DNA]</scope>
    <source>
        <strain evidence="3 4">DSM 29780</strain>
    </source>
</reference>
<name>A0ABV2J5R1_9HYPH</name>
<dbReference type="PANTHER" id="PTHR44051:SF8">
    <property type="entry name" value="GLUTATHIONE S-TRANSFERASE GSTA"/>
    <property type="match status" value="1"/>
</dbReference>
<dbReference type="SFLD" id="SFLDS00019">
    <property type="entry name" value="Glutathione_Transferase_(cytos"/>
    <property type="match status" value="1"/>
</dbReference>
<dbReference type="InterPro" id="IPR040079">
    <property type="entry name" value="Glutathione_S-Trfase"/>
</dbReference>
<dbReference type="EC" id="2.5.1.18" evidence="3"/>